<proteinExistence type="predicted"/>
<accession>A0A074MEV5</accession>
<organism evidence="1 2">
    <name type="scientific">Tumebacillus flagellatus</name>
    <dbReference type="NCBI Taxonomy" id="1157490"/>
    <lineage>
        <taxon>Bacteria</taxon>
        <taxon>Bacillati</taxon>
        <taxon>Bacillota</taxon>
        <taxon>Bacilli</taxon>
        <taxon>Bacillales</taxon>
        <taxon>Alicyclobacillaceae</taxon>
        <taxon>Tumebacillus</taxon>
    </lineage>
</organism>
<gene>
    <name evidence="1" type="ORF">EL26_06015</name>
</gene>
<dbReference type="RefSeq" id="WP_038085461.1">
    <property type="nucleotide sequence ID" value="NZ_JMIR01000005.1"/>
</dbReference>
<dbReference type="OrthoDB" id="2382360at2"/>
<evidence type="ECO:0000313" key="1">
    <source>
        <dbReference type="EMBL" id="KEO84322.1"/>
    </source>
</evidence>
<dbReference type="Pfam" id="PF14084">
    <property type="entry name" value="DUF4264"/>
    <property type="match status" value="1"/>
</dbReference>
<protein>
    <recommendedName>
        <fullName evidence="3">DUF4264 domain-containing protein</fullName>
    </recommendedName>
</protein>
<keyword evidence="2" id="KW-1185">Reference proteome</keyword>
<dbReference type="InterPro" id="IPR012190">
    <property type="entry name" value="UCP036698"/>
</dbReference>
<dbReference type="EMBL" id="JMIR01000005">
    <property type="protein sequence ID" value="KEO84322.1"/>
    <property type="molecule type" value="Genomic_DNA"/>
</dbReference>
<comment type="caution">
    <text evidence="1">The sequence shown here is derived from an EMBL/GenBank/DDBJ whole genome shotgun (WGS) entry which is preliminary data.</text>
</comment>
<name>A0A074MEV5_9BACL</name>
<reference evidence="1 2" key="1">
    <citation type="journal article" date="2013" name="Int. J. Syst. Evol. Microbiol.">
        <title>Tumebacillus flagellatus sp. nov., an alpha-amylase/pullulanase-producing bacterium isolated from cassava wastewater.</title>
        <authorList>
            <person name="Wang Q."/>
            <person name="Xie N."/>
            <person name="Qin Y."/>
            <person name="Shen N."/>
            <person name="Zhu J."/>
            <person name="Mi H."/>
            <person name="Huang R."/>
        </authorList>
    </citation>
    <scope>NUCLEOTIDE SEQUENCE [LARGE SCALE GENOMIC DNA]</scope>
    <source>
        <strain evidence="1 2">GST4</strain>
    </source>
</reference>
<sequence>METTERVTIANVDLPNPVELYMVVDFLNHTLKDWNLLFGLSKGEEEGDLQLIVYEEKQQ</sequence>
<dbReference type="AlphaFoldDB" id="A0A074MEV5"/>
<evidence type="ECO:0000313" key="2">
    <source>
        <dbReference type="Proteomes" id="UP000027931"/>
    </source>
</evidence>
<dbReference type="Proteomes" id="UP000027931">
    <property type="component" value="Unassembled WGS sequence"/>
</dbReference>
<dbReference type="STRING" id="1157490.EL26_06015"/>
<evidence type="ECO:0008006" key="3">
    <source>
        <dbReference type="Google" id="ProtNLM"/>
    </source>
</evidence>